<comment type="cofactor">
    <cofactor evidence="2">
        <name>Mg(2+)</name>
        <dbReference type="ChEBI" id="CHEBI:18420"/>
    </cofactor>
</comment>
<evidence type="ECO:0000256" key="14">
    <source>
        <dbReference type="PIRSR" id="PIRSR001336-50"/>
    </source>
</evidence>
<feature type="domain" description="Arginine decarboxylase C-terminal helical" evidence="18">
    <location>
        <begin position="587"/>
        <end position="640"/>
    </location>
</feature>
<feature type="domain" description="Arginine decarboxylase helical bundle" evidence="17">
    <location>
        <begin position="378"/>
        <end position="457"/>
    </location>
</feature>
<evidence type="ECO:0000313" key="20">
    <source>
        <dbReference type="Proteomes" id="UP000471298"/>
    </source>
</evidence>
<reference evidence="19 20" key="1">
    <citation type="submission" date="2019-10" db="EMBL/GenBank/DDBJ databases">
        <title>Cardiobacteriales fam. a chemoheterotrophic member of the order Cardiobacteriales, and proposal of Cardiobacteriales fam. nov.</title>
        <authorList>
            <person name="Wang C."/>
        </authorList>
    </citation>
    <scope>NUCLEOTIDE SEQUENCE [LARGE SCALE GENOMIC DNA]</scope>
    <source>
        <strain evidence="19 20">ML27</strain>
    </source>
</reference>
<evidence type="ECO:0000256" key="12">
    <source>
        <dbReference type="ARBA" id="ARBA00023239"/>
    </source>
</evidence>
<dbReference type="GO" id="GO:0006527">
    <property type="term" value="P:L-arginine catabolic process"/>
    <property type="evidence" value="ECO:0007669"/>
    <property type="project" value="InterPro"/>
</dbReference>
<comment type="similarity">
    <text evidence="4">Belongs to the Orn/Lys/Arg decarboxylase class-II family. SpeA subfamily.</text>
</comment>
<evidence type="ECO:0000256" key="9">
    <source>
        <dbReference type="ARBA" id="ARBA00022898"/>
    </source>
</evidence>
<dbReference type="GO" id="GO:0046872">
    <property type="term" value="F:metal ion binding"/>
    <property type="evidence" value="ECO:0007669"/>
    <property type="project" value="UniProtKB-KW"/>
</dbReference>
<dbReference type="Gene3D" id="2.40.37.10">
    <property type="entry name" value="Lyase, Ornithine Decarboxylase, Chain A, domain 1"/>
    <property type="match status" value="1"/>
</dbReference>
<dbReference type="EC" id="4.1.1.19" evidence="5 13"/>
<keyword evidence="12 19" id="KW-0456">Lyase</keyword>
<evidence type="ECO:0000256" key="11">
    <source>
        <dbReference type="ARBA" id="ARBA00023115"/>
    </source>
</evidence>
<dbReference type="Pfam" id="PF17944">
    <property type="entry name" value="Arg_decarbox_C"/>
    <property type="match status" value="1"/>
</dbReference>
<evidence type="ECO:0000256" key="13">
    <source>
        <dbReference type="NCBIfam" id="TIGR01273"/>
    </source>
</evidence>
<dbReference type="PIRSF" id="PIRSF001336">
    <property type="entry name" value="Arg_decrbxlase"/>
    <property type="match status" value="1"/>
</dbReference>
<dbReference type="InterPro" id="IPR022653">
    <property type="entry name" value="De-COase2_pyr-phos_BS"/>
</dbReference>
<protein>
    <recommendedName>
        <fullName evidence="5 13">Arginine decarboxylase</fullName>
        <ecNumber evidence="5 13">4.1.1.19</ecNumber>
    </recommendedName>
</protein>
<evidence type="ECO:0000256" key="4">
    <source>
        <dbReference type="ARBA" id="ARBA00008357"/>
    </source>
</evidence>
<feature type="modified residue" description="N6-(pyridoxal phosphate)lysine" evidence="14">
    <location>
        <position position="110"/>
    </location>
</feature>
<evidence type="ECO:0000256" key="6">
    <source>
        <dbReference type="ARBA" id="ARBA00022723"/>
    </source>
</evidence>
<proteinExistence type="inferred from homology"/>
<dbReference type="Pfam" id="PF02784">
    <property type="entry name" value="Orn_Arg_deC_N"/>
    <property type="match status" value="1"/>
</dbReference>
<keyword evidence="20" id="KW-1185">Reference proteome</keyword>
<dbReference type="GO" id="GO:0008295">
    <property type="term" value="P:spermidine biosynthetic process"/>
    <property type="evidence" value="ECO:0007669"/>
    <property type="project" value="UniProtKB-UniRule"/>
</dbReference>
<dbReference type="PANTHER" id="PTHR43295:SF9">
    <property type="entry name" value="BIOSYNTHETIC ARGININE DECARBOXYLASE"/>
    <property type="match status" value="1"/>
</dbReference>
<dbReference type="Gene3D" id="1.20.58.930">
    <property type="match status" value="1"/>
</dbReference>
<evidence type="ECO:0000313" key="19">
    <source>
        <dbReference type="EMBL" id="MPV87009.1"/>
    </source>
</evidence>
<comment type="function">
    <text evidence="3">Catalyzes the biosynthesis of agmatine from arginine.</text>
</comment>
<dbReference type="InParanoid" id="A0A6N7F055"/>
<evidence type="ECO:0000256" key="10">
    <source>
        <dbReference type="ARBA" id="ARBA00023066"/>
    </source>
</evidence>
<evidence type="ECO:0000256" key="2">
    <source>
        <dbReference type="ARBA" id="ARBA00001946"/>
    </source>
</evidence>
<comment type="caution">
    <text evidence="19">The sequence shown here is derived from an EMBL/GenBank/DDBJ whole genome shotgun (WGS) entry which is preliminary data.</text>
</comment>
<keyword evidence="9 14" id="KW-0663">Pyridoxal phosphate</keyword>
<dbReference type="RefSeq" id="WP_152810997.1">
    <property type="nucleotide sequence ID" value="NZ_WHNW01000018.1"/>
</dbReference>
<feature type="active site" description="Proton donor" evidence="15">
    <location>
        <position position="509"/>
    </location>
</feature>
<dbReference type="NCBIfam" id="TIGR01273">
    <property type="entry name" value="speA"/>
    <property type="match status" value="1"/>
</dbReference>
<dbReference type="PANTHER" id="PTHR43295">
    <property type="entry name" value="ARGININE DECARBOXYLASE"/>
    <property type="match status" value="1"/>
</dbReference>
<dbReference type="NCBIfam" id="NF003763">
    <property type="entry name" value="PRK05354.1"/>
    <property type="match status" value="1"/>
</dbReference>
<evidence type="ECO:0000256" key="7">
    <source>
        <dbReference type="ARBA" id="ARBA00022793"/>
    </source>
</evidence>
<evidence type="ECO:0000256" key="5">
    <source>
        <dbReference type="ARBA" id="ARBA00012426"/>
    </source>
</evidence>
<dbReference type="InterPro" id="IPR022644">
    <property type="entry name" value="De-COase2_N"/>
</dbReference>
<dbReference type="SUPFAM" id="SSF51419">
    <property type="entry name" value="PLP-binding barrel"/>
    <property type="match status" value="1"/>
</dbReference>
<sequence>MTQWLSEKNDNNWTVADSVQLYGPSAWGAGYFSINDQGNACINVTVNEKPITVAITDIVEGMKSRGLDMPCVLRIENLLDERIRLINDSFADAMQRVDYRGFYRGVFPIKVNQQYHVIEEIASFGKRYKHGLEAGSKAELLIALSQLNDFDSLIICNGYKDEEFIELGLYAIAMGYNCFFVIESSEELETILAQSNKLGVDPLIGIRVRLATTVDGHWSGDSGDGSIFGVSTAGILRAVEILKAADKLDCLQLLHCHLGSQIPNIRNVRIGIQETCQYYAGLIAEGAPMGYLDIGGGLAVDYDGSQSNTSHSMNYGISEYCTNVIETVIETLDPLGIEHPHIVSESGRSTVAYSSMLLFNILSVRSKQAYHLPAAIDDEWPEALVNLFEAHQQLSLHNVQETFNDAIYYRDEVRQLFQRGQASLRERAMAEEMTLAILNQIRLLMPKLSRIPQALEDIPKTIASIYYGNFSLFQSLPDVWAIDQVFPIMPIHRLDEFPSTEAIIADLTCDCDGRIDRFILNNEYHETIPLHALRQDEEYYLGVFLVGAYQETLGDLHNLFGDTNVVSVHINGEDSFEFRREFEGDSIADVLSYVEYTPAIMLEQLRKICENAVQKGKITPKIRKSILGAFRQSLQGYTYFER</sequence>
<dbReference type="EMBL" id="WHNW01000018">
    <property type="protein sequence ID" value="MPV87009.1"/>
    <property type="molecule type" value="Genomic_DNA"/>
</dbReference>
<accession>A0A6N7F055</accession>
<dbReference type="Pfam" id="PF17810">
    <property type="entry name" value="Arg_decarb_HB"/>
    <property type="match status" value="1"/>
</dbReference>
<evidence type="ECO:0000256" key="1">
    <source>
        <dbReference type="ARBA" id="ARBA00001933"/>
    </source>
</evidence>
<dbReference type="PROSITE" id="PS00878">
    <property type="entry name" value="ODR_DC_2_1"/>
    <property type="match status" value="1"/>
</dbReference>
<dbReference type="Gene3D" id="3.20.20.10">
    <property type="entry name" value="Alanine racemase"/>
    <property type="match status" value="1"/>
</dbReference>
<keyword evidence="7" id="KW-0210">Decarboxylase</keyword>
<dbReference type="InterPro" id="IPR040634">
    <property type="entry name" value="Arg_decarb_HB"/>
</dbReference>
<organism evidence="19 20">
    <name type="scientific">Ostreibacterium oceani</name>
    <dbReference type="NCBI Taxonomy" id="2654998"/>
    <lineage>
        <taxon>Bacteria</taxon>
        <taxon>Pseudomonadati</taxon>
        <taxon>Pseudomonadota</taxon>
        <taxon>Gammaproteobacteria</taxon>
        <taxon>Cardiobacteriales</taxon>
        <taxon>Ostreibacteriaceae</taxon>
        <taxon>Ostreibacterium</taxon>
    </lineage>
</organism>
<dbReference type="PRINTS" id="PR01179">
    <property type="entry name" value="ODADCRBXLASE"/>
</dbReference>
<evidence type="ECO:0000259" key="16">
    <source>
        <dbReference type="Pfam" id="PF02784"/>
    </source>
</evidence>
<evidence type="ECO:0000259" key="18">
    <source>
        <dbReference type="Pfam" id="PF17944"/>
    </source>
</evidence>
<dbReference type="InterPro" id="IPR002985">
    <property type="entry name" value="Arg_decrbxlase"/>
</dbReference>
<dbReference type="FunCoup" id="A0A6N7F055">
    <property type="interactions" value="121"/>
</dbReference>
<evidence type="ECO:0000256" key="15">
    <source>
        <dbReference type="PIRSR" id="PIRSR600183-50"/>
    </source>
</evidence>
<evidence type="ECO:0000259" key="17">
    <source>
        <dbReference type="Pfam" id="PF17810"/>
    </source>
</evidence>
<dbReference type="Proteomes" id="UP000471298">
    <property type="component" value="Unassembled WGS sequence"/>
</dbReference>
<dbReference type="InterPro" id="IPR000183">
    <property type="entry name" value="Orn/DAP/Arg_de-COase"/>
</dbReference>
<dbReference type="AlphaFoldDB" id="A0A6N7F055"/>
<comment type="cofactor">
    <cofactor evidence="1 14">
        <name>pyridoxal 5'-phosphate</name>
        <dbReference type="ChEBI" id="CHEBI:597326"/>
    </cofactor>
</comment>
<feature type="domain" description="Orn/DAP/Arg decarboxylase 2 N-terminal" evidence="16">
    <location>
        <begin position="103"/>
        <end position="352"/>
    </location>
</feature>
<dbReference type="InterPro" id="IPR041128">
    <property type="entry name" value="Arg_decarbox_C"/>
</dbReference>
<keyword evidence="11" id="KW-0620">Polyamine biosynthesis</keyword>
<keyword evidence="6" id="KW-0479">Metal-binding</keyword>
<evidence type="ECO:0000256" key="3">
    <source>
        <dbReference type="ARBA" id="ARBA00002257"/>
    </source>
</evidence>
<dbReference type="InterPro" id="IPR009006">
    <property type="entry name" value="Ala_racemase/Decarboxylase_C"/>
</dbReference>
<evidence type="ECO:0000256" key="8">
    <source>
        <dbReference type="ARBA" id="ARBA00022842"/>
    </source>
</evidence>
<dbReference type="InterPro" id="IPR029066">
    <property type="entry name" value="PLP-binding_barrel"/>
</dbReference>
<dbReference type="CDD" id="cd06830">
    <property type="entry name" value="PLPDE_III_ADC"/>
    <property type="match status" value="1"/>
</dbReference>
<keyword evidence="8" id="KW-0460">Magnesium</keyword>
<gene>
    <name evidence="19" type="primary">speA</name>
    <name evidence="19" type="ORF">GCU85_09760</name>
</gene>
<dbReference type="Gene3D" id="1.10.287.3440">
    <property type="match status" value="1"/>
</dbReference>
<dbReference type="PRINTS" id="PR01180">
    <property type="entry name" value="ARGDCRBXLASE"/>
</dbReference>
<name>A0A6N7F055_9GAMM</name>
<keyword evidence="10" id="KW-0745">Spermidine biosynthesis</keyword>
<dbReference type="GO" id="GO:0008792">
    <property type="term" value="F:arginine decarboxylase activity"/>
    <property type="evidence" value="ECO:0007669"/>
    <property type="project" value="UniProtKB-UniRule"/>
</dbReference>